<keyword evidence="2" id="KW-1185">Reference proteome</keyword>
<dbReference type="PRINTS" id="PR00413">
    <property type="entry name" value="HADHALOGNASE"/>
</dbReference>
<accession>A0ABR5AG93</accession>
<dbReference type="EMBL" id="JXAK01000029">
    <property type="protein sequence ID" value="KIL39907.1"/>
    <property type="molecule type" value="Genomic_DNA"/>
</dbReference>
<reference evidence="1 2" key="1">
    <citation type="submission" date="2014-12" db="EMBL/GenBank/DDBJ databases">
        <title>Draft genome sequence of Paenibacillus kamchatkensis strain B-2647.</title>
        <authorList>
            <person name="Karlyshev A.V."/>
            <person name="Kudryashova E.B."/>
        </authorList>
    </citation>
    <scope>NUCLEOTIDE SEQUENCE [LARGE SCALE GENOMIC DNA]</scope>
    <source>
        <strain evidence="1 2">VKM B-2647</strain>
    </source>
</reference>
<protein>
    <recommendedName>
        <fullName evidence="3">Hydrolase of the HAD superfamily</fullName>
    </recommendedName>
</protein>
<dbReference type="PANTHER" id="PTHR47478">
    <property type="match status" value="1"/>
</dbReference>
<proteinExistence type="predicted"/>
<dbReference type="InterPro" id="IPR006439">
    <property type="entry name" value="HAD-SF_hydro_IA"/>
</dbReference>
<sequence>MTGQGEKAIVYKGILFDLDNTLLDYDRSEEIAMREALAEHGLDPDNASFWKQFRHHFIRCNTVYWLERFERKLHISKVLELSFRDAFAELKLDGYEASSLAESYWRHFCRLFVPEEGAQEVIAQLHGAYKLAIVSNGIGEAQRQRLAAGRMEHYFEALVVSDEAGCAKPDPRIFHAALERFGLKPHEVLFVGDSLRDDYAGAVRSGIDFCLYNRRRSPLGDEHRPAYSIERLCELPGLLQSRER</sequence>
<dbReference type="SFLD" id="SFLDS00003">
    <property type="entry name" value="Haloacid_Dehalogenase"/>
    <property type="match status" value="1"/>
</dbReference>
<dbReference type="PANTHER" id="PTHR47478:SF1">
    <property type="entry name" value="PYRIMIDINE 5'-NUCLEOTIDASE YJJG"/>
    <property type="match status" value="1"/>
</dbReference>
<dbReference type="Proteomes" id="UP000031967">
    <property type="component" value="Unassembled WGS sequence"/>
</dbReference>
<dbReference type="Gene3D" id="1.10.150.240">
    <property type="entry name" value="Putative phosphatase, domain 2"/>
    <property type="match status" value="1"/>
</dbReference>
<dbReference type="NCBIfam" id="TIGR01549">
    <property type="entry name" value="HAD-SF-IA-v1"/>
    <property type="match status" value="1"/>
</dbReference>
<dbReference type="InterPro" id="IPR036412">
    <property type="entry name" value="HAD-like_sf"/>
</dbReference>
<gene>
    <name evidence="1" type="ORF">SD70_16895</name>
</gene>
<dbReference type="InterPro" id="IPR052550">
    <property type="entry name" value="Pyrimidine_5'-ntase_YjjG"/>
</dbReference>
<evidence type="ECO:0008006" key="3">
    <source>
        <dbReference type="Google" id="ProtNLM"/>
    </source>
</evidence>
<dbReference type="SFLD" id="SFLDG01129">
    <property type="entry name" value="C1.5:_HAD__Beta-PGM__Phosphata"/>
    <property type="match status" value="1"/>
</dbReference>
<organism evidence="1 2">
    <name type="scientific">Gordoniibacillus kamchatkensis</name>
    <dbReference type="NCBI Taxonomy" id="1590651"/>
    <lineage>
        <taxon>Bacteria</taxon>
        <taxon>Bacillati</taxon>
        <taxon>Bacillota</taxon>
        <taxon>Bacilli</taxon>
        <taxon>Bacillales</taxon>
        <taxon>Paenibacillaceae</taxon>
        <taxon>Gordoniibacillus</taxon>
    </lineage>
</organism>
<dbReference type="InterPro" id="IPR023198">
    <property type="entry name" value="PGP-like_dom2"/>
</dbReference>
<dbReference type="NCBIfam" id="TIGR01509">
    <property type="entry name" value="HAD-SF-IA-v3"/>
    <property type="match status" value="1"/>
</dbReference>
<name>A0ABR5AG93_9BACL</name>
<dbReference type="InterPro" id="IPR023214">
    <property type="entry name" value="HAD_sf"/>
</dbReference>
<dbReference type="SUPFAM" id="SSF56784">
    <property type="entry name" value="HAD-like"/>
    <property type="match status" value="1"/>
</dbReference>
<evidence type="ECO:0000313" key="1">
    <source>
        <dbReference type="EMBL" id="KIL39907.1"/>
    </source>
</evidence>
<comment type="caution">
    <text evidence="1">The sequence shown here is derived from an EMBL/GenBank/DDBJ whole genome shotgun (WGS) entry which is preliminary data.</text>
</comment>
<dbReference type="RefSeq" id="WP_041048704.1">
    <property type="nucleotide sequence ID" value="NZ_JXAK01000029.1"/>
</dbReference>
<dbReference type="Pfam" id="PF00702">
    <property type="entry name" value="Hydrolase"/>
    <property type="match status" value="1"/>
</dbReference>
<evidence type="ECO:0000313" key="2">
    <source>
        <dbReference type="Proteomes" id="UP000031967"/>
    </source>
</evidence>
<dbReference type="SFLD" id="SFLDG01135">
    <property type="entry name" value="C1.5.6:_HAD__Beta-PGM__Phospha"/>
    <property type="match status" value="1"/>
</dbReference>
<dbReference type="Gene3D" id="3.40.50.1000">
    <property type="entry name" value="HAD superfamily/HAD-like"/>
    <property type="match status" value="1"/>
</dbReference>